<keyword evidence="6" id="KW-1185">Reference proteome</keyword>
<keyword evidence="3" id="KW-0378">Hydrolase</keyword>
<dbReference type="Gene3D" id="3.10.300.10">
    <property type="entry name" value="Methylpurine-DNA glycosylase (MPG)"/>
    <property type="match status" value="1"/>
</dbReference>
<dbReference type="OrthoDB" id="9794313at2"/>
<organism evidence="5 6">
    <name type="scientific">Halanaerobium hydrogeniformans</name>
    <name type="common">Halanaerobium sp. (strain sapolanicus)</name>
    <dbReference type="NCBI Taxonomy" id="656519"/>
    <lineage>
        <taxon>Bacteria</taxon>
        <taxon>Bacillati</taxon>
        <taxon>Bacillota</taxon>
        <taxon>Clostridia</taxon>
        <taxon>Halanaerobiales</taxon>
        <taxon>Halanaerobiaceae</taxon>
        <taxon>Halanaerobium</taxon>
    </lineage>
</organism>
<evidence type="ECO:0000256" key="2">
    <source>
        <dbReference type="ARBA" id="ARBA00022763"/>
    </source>
</evidence>
<dbReference type="EMBL" id="CP002304">
    <property type="protein sequence ID" value="ADQ13797.1"/>
    <property type="molecule type" value="Genomic_DNA"/>
</dbReference>
<comment type="similarity">
    <text evidence="1">Belongs to the DNA glycosylase MPG family.</text>
</comment>
<dbReference type="GO" id="GO:0003677">
    <property type="term" value="F:DNA binding"/>
    <property type="evidence" value="ECO:0007669"/>
    <property type="project" value="InterPro"/>
</dbReference>
<dbReference type="Proteomes" id="UP000007434">
    <property type="component" value="Chromosome"/>
</dbReference>
<evidence type="ECO:0000313" key="5">
    <source>
        <dbReference type="EMBL" id="ADQ13797.1"/>
    </source>
</evidence>
<sequence length="136" mass="15533">MRLSQEFYLQDALTAAQDLIGKILVRKIAGSKVKVRIVETEAYCGINDKASHAYNNKRSKRNETMFKQGGIAYIYLIYGIHNLFNVVVGSEGDPQAVLIRAVEPLNSLEFIKKNRKIKSSEPLHLNQNQDLHQKRY</sequence>
<evidence type="ECO:0000256" key="1">
    <source>
        <dbReference type="ARBA" id="ARBA00009232"/>
    </source>
</evidence>
<evidence type="ECO:0000256" key="3">
    <source>
        <dbReference type="ARBA" id="ARBA00022801"/>
    </source>
</evidence>
<evidence type="ECO:0000256" key="4">
    <source>
        <dbReference type="ARBA" id="ARBA00023204"/>
    </source>
</evidence>
<gene>
    <name evidence="5" type="ordered locus">Halsa_0321</name>
</gene>
<dbReference type="InterPro" id="IPR003180">
    <property type="entry name" value="MPG"/>
</dbReference>
<dbReference type="HOGENOM" id="CLU_1872556_0_0_9"/>
<dbReference type="CDD" id="cd00540">
    <property type="entry name" value="AAG"/>
    <property type="match status" value="1"/>
</dbReference>
<dbReference type="PANTHER" id="PTHR10429:SF0">
    <property type="entry name" value="DNA-3-METHYLADENINE GLYCOSYLASE"/>
    <property type="match status" value="1"/>
</dbReference>
<dbReference type="Pfam" id="PF02245">
    <property type="entry name" value="Pur_DNA_glyco"/>
    <property type="match status" value="1"/>
</dbReference>
<dbReference type="SUPFAM" id="SSF50486">
    <property type="entry name" value="FMT C-terminal domain-like"/>
    <property type="match status" value="1"/>
</dbReference>
<keyword evidence="4" id="KW-0234">DNA repair</keyword>
<dbReference type="eggNOG" id="COG2094">
    <property type="taxonomic scope" value="Bacteria"/>
</dbReference>
<dbReference type="RefSeq" id="WP_013404903.1">
    <property type="nucleotide sequence ID" value="NC_014654.1"/>
</dbReference>
<dbReference type="KEGG" id="has:Halsa_0321"/>
<dbReference type="GO" id="GO:0006284">
    <property type="term" value="P:base-excision repair"/>
    <property type="evidence" value="ECO:0007669"/>
    <property type="project" value="InterPro"/>
</dbReference>
<dbReference type="STRING" id="656519.Halsa_0321"/>
<dbReference type="GO" id="GO:0003905">
    <property type="term" value="F:alkylbase DNA N-glycosylase activity"/>
    <property type="evidence" value="ECO:0007669"/>
    <property type="project" value="InterPro"/>
</dbReference>
<dbReference type="AlphaFoldDB" id="E4RPB2"/>
<evidence type="ECO:0000313" key="6">
    <source>
        <dbReference type="Proteomes" id="UP000007434"/>
    </source>
</evidence>
<dbReference type="PANTHER" id="PTHR10429">
    <property type="entry name" value="DNA-3-METHYLADENINE GLYCOSYLASE"/>
    <property type="match status" value="1"/>
</dbReference>
<dbReference type="InterPro" id="IPR011034">
    <property type="entry name" value="Formyl_transferase-like_C_sf"/>
</dbReference>
<protein>
    <submittedName>
        <fullName evidence="5">Methylpurine-DNA glycosylase (MPG)</fullName>
    </submittedName>
</protein>
<accession>E4RPB2</accession>
<keyword evidence="2" id="KW-0227">DNA damage</keyword>
<reference evidence="5 6" key="1">
    <citation type="submission" date="2010-11" db="EMBL/GenBank/DDBJ databases">
        <title>Complete sequence of Halanaerobium sp. sapolanicus.</title>
        <authorList>
            <consortium name="US DOE Joint Genome Institute"/>
            <person name="Lucas S."/>
            <person name="Copeland A."/>
            <person name="Lapidus A."/>
            <person name="Cheng J.-F."/>
            <person name="Bruce D."/>
            <person name="Goodwin L."/>
            <person name="Pitluck S."/>
            <person name="Davenport K."/>
            <person name="Detter J.C."/>
            <person name="Han C."/>
            <person name="Tapia R."/>
            <person name="Land M."/>
            <person name="Hauser L."/>
            <person name="Jeffries C."/>
            <person name="Kyrpides N."/>
            <person name="Ivanova N."/>
            <person name="Mikhailova N."/>
            <person name="Begemann M.B."/>
            <person name="Mormile M.R."/>
            <person name="Wall J.D."/>
            <person name="Elias D.A."/>
            <person name="Woyke T."/>
        </authorList>
    </citation>
    <scope>NUCLEOTIDE SEQUENCE [LARGE SCALE GENOMIC DNA]</scope>
    <source>
        <strain evidence="6">sapolanicus</strain>
    </source>
</reference>
<dbReference type="NCBIfam" id="TIGR00567">
    <property type="entry name" value="3mg"/>
    <property type="match status" value="1"/>
</dbReference>
<reference evidence="5 6" key="2">
    <citation type="journal article" date="2011" name="J. Bacteriol.">
        <title>Complete Genome Sequence of the Haloalkaliphilic, Hydrogen Producing Halanaerobium hydrogenoformans.</title>
        <authorList>
            <person name="Brown S.D."/>
            <person name="Begemann M.B."/>
            <person name="Mormile M.R."/>
            <person name="Wall J.D."/>
            <person name="Han C.S."/>
            <person name="Goodwin L.A."/>
            <person name="Pitluck S."/>
            <person name="Land M.L."/>
            <person name="Hauser L.J."/>
            <person name="Elias D.A."/>
        </authorList>
    </citation>
    <scope>NUCLEOTIDE SEQUENCE [LARGE SCALE GENOMIC DNA]</scope>
    <source>
        <strain evidence="6">sapolanicus</strain>
    </source>
</reference>
<dbReference type="InterPro" id="IPR036995">
    <property type="entry name" value="MPG_sf"/>
</dbReference>
<proteinExistence type="inferred from homology"/>
<name>E4RPB2_HALHG</name>